<dbReference type="SUPFAM" id="SSF56235">
    <property type="entry name" value="N-terminal nucleophile aminohydrolases (Ntn hydrolases)"/>
    <property type="match status" value="1"/>
</dbReference>
<evidence type="ECO:0000313" key="5">
    <source>
        <dbReference type="Proteomes" id="UP000838763"/>
    </source>
</evidence>
<dbReference type="GO" id="GO:0005737">
    <property type="term" value="C:cytoplasm"/>
    <property type="evidence" value="ECO:0007669"/>
    <property type="project" value="TreeGrafter"/>
</dbReference>
<dbReference type="Pfam" id="PF01112">
    <property type="entry name" value="Asparaginase_2"/>
    <property type="match status" value="1"/>
</dbReference>
<evidence type="ECO:0000256" key="1">
    <source>
        <dbReference type="PIRSR" id="PIRSR600246-1"/>
    </source>
</evidence>
<evidence type="ECO:0000256" key="2">
    <source>
        <dbReference type="PIRSR" id="PIRSR600246-3"/>
    </source>
</evidence>
<feature type="region of interest" description="Disordered" evidence="3">
    <location>
        <begin position="1"/>
        <end position="23"/>
    </location>
</feature>
<sequence>MTEVSRVVKRGLTRSARRSSPSFKPCQGYISTTFNGHSNIRNPICLAKTLLDKSLEPLSLRRVPPSFLVGQGASRKPRSVDSSAATAESASSVDTYHSGDRPTMVSGFYNEAQSGFLQKTLSCLKTKSSYLGCLHQRMRTDRSVEIYRSVVPESAPTRHKRSFGEYAEQAKDSISDTVGAIAIDSMGRIAAGSSSGGIGMKHRGRVGPAALVRVGSAVIPAHPKDPLGVSVAAVASGTGEHIATTMASQRCAERLIRGSRQGEFGEDLYDGDDHDVLHAFIQEDFMKHPGVQGMTTAGALGIIAVKMSKTAYYFYFGHNTESFALATMGSTDREPQCLMSRLNPDGDTKISVGARRIKRQ</sequence>
<feature type="compositionally biased region" description="Basic residues" evidence="3">
    <location>
        <begin position="7"/>
        <end position="17"/>
    </location>
</feature>
<feature type="site" description="Cleavage; by autolysis" evidence="2">
    <location>
        <begin position="176"/>
        <end position="177"/>
    </location>
</feature>
<dbReference type="GO" id="GO:0004298">
    <property type="term" value="F:threonine-type endopeptidase activity"/>
    <property type="evidence" value="ECO:0007669"/>
    <property type="project" value="InterPro"/>
</dbReference>
<dbReference type="InterPro" id="IPR029055">
    <property type="entry name" value="Ntn_hydrolases_N"/>
</dbReference>
<feature type="active site" description="Nucleophile" evidence="1">
    <location>
        <position position="177"/>
    </location>
</feature>
<dbReference type="PANTHER" id="PTHR10188">
    <property type="entry name" value="L-ASPARAGINASE"/>
    <property type="match status" value="1"/>
</dbReference>
<reference evidence="4" key="1">
    <citation type="submission" date="2022-11" db="EMBL/GenBank/DDBJ databases">
        <authorList>
            <person name="Scott C."/>
            <person name="Bruce N."/>
        </authorList>
    </citation>
    <scope>NUCLEOTIDE SEQUENCE</scope>
</reference>
<evidence type="ECO:0000256" key="3">
    <source>
        <dbReference type="SAM" id="MobiDB-lite"/>
    </source>
</evidence>
<dbReference type="CDD" id="cd04514">
    <property type="entry name" value="Taspase1_like"/>
    <property type="match status" value="1"/>
</dbReference>
<keyword evidence="5" id="KW-1185">Reference proteome</keyword>
<dbReference type="GO" id="GO:0051604">
    <property type="term" value="P:protein maturation"/>
    <property type="evidence" value="ECO:0007669"/>
    <property type="project" value="TreeGrafter"/>
</dbReference>
<dbReference type="Gene3D" id="3.60.20.30">
    <property type="entry name" value="(Glycosyl)asparaginase"/>
    <property type="match status" value="1"/>
</dbReference>
<dbReference type="FunFam" id="3.60.20.30:FF:000007">
    <property type="entry name" value="Similar to threonine aspartase"/>
    <property type="match status" value="1"/>
</dbReference>
<evidence type="ECO:0008006" key="6">
    <source>
        <dbReference type="Google" id="ProtNLM"/>
    </source>
</evidence>
<comment type="caution">
    <text evidence="4">The sequence shown here is derived from an EMBL/GenBank/DDBJ whole genome shotgun (WGS) entry which is preliminary data.</text>
</comment>
<dbReference type="EMBL" id="CALLCH030000017">
    <property type="protein sequence ID" value="CAI4218113.1"/>
    <property type="molecule type" value="Genomic_DNA"/>
</dbReference>
<name>A0A9P1MET8_9PEZI</name>
<dbReference type="InterPro" id="IPR037464">
    <property type="entry name" value="Taspase1"/>
</dbReference>
<dbReference type="PANTHER" id="PTHR10188:SF8">
    <property type="entry name" value="THREONINE ASPARTASE 1"/>
    <property type="match status" value="1"/>
</dbReference>
<feature type="region of interest" description="Disordered" evidence="3">
    <location>
        <begin position="69"/>
        <end position="98"/>
    </location>
</feature>
<dbReference type="Proteomes" id="UP000838763">
    <property type="component" value="Unassembled WGS sequence"/>
</dbReference>
<gene>
    <name evidence="4" type="ORF">PPNO1_LOCUS7709</name>
</gene>
<feature type="compositionally biased region" description="Low complexity" evidence="3">
    <location>
        <begin position="80"/>
        <end position="95"/>
    </location>
</feature>
<dbReference type="AlphaFoldDB" id="A0A9P1MET8"/>
<accession>A0A9P1MET8</accession>
<dbReference type="InterPro" id="IPR000246">
    <property type="entry name" value="Peptidase_T2"/>
</dbReference>
<evidence type="ECO:0000313" key="4">
    <source>
        <dbReference type="EMBL" id="CAI4218113.1"/>
    </source>
</evidence>
<dbReference type="OrthoDB" id="77601at2759"/>
<organism evidence="4 5">
    <name type="scientific">Parascedosporium putredinis</name>
    <dbReference type="NCBI Taxonomy" id="1442378"/>
    <lineage>
        <taxon>Eukaryota</taxon>
        <taxon>Fungi</taxon>
        <taxon>Dikarya</taxon>
        <taxon>Ascomycota</taxon>
        <taxon>Pezizomycotina</taxon>
        <taxon>Sordariomycetes</taxon>
        <taxon>Hypocreomycetidae</taxon>
        <taxon>Microascales</taxon>
        <taxon>Microascaceae</taxon>
        <taxon>Parascedosporium</taxon>
    </lineage>
</organism>
<protein>
    <recommendedName>
        <fullName evidence="6">Threonine aspartase</fullName>
    </recommendedName>
</protein>
<proteinExistence type="predicted"/>